<name>A0A194QH34_PAPXU</name>
<sequence>MGRAQGIEGPRCDRNERAPSRSIEASAGARERDGTVSCSRNSWASRCRARGTHALFDEVYSRGGARRGTRGERPGRQLRRICRAQVNPTSTLRRRYEPVNLFSKRKHKQTPPASAPRTAP</sequence>
<proteinExistence type="predicted"/>
<dbReference type="EMBL" id="KQ458860">
    <property type="protein sequence ID" value="KPJ04822.1"/>
    <property type="molecule type" value="Genomic_DNA"/>
</dbReference>
<gene>
    <name evidence="2" type="ORF">RR46_02519</name>
</gene>
<feature type="region of interest" description="Disordered" evidence="1">
    <location>
        <begin position="98"/>
        <end position="120"/>
    </location>
</feature>
<evidence type="ECO:0000256" key="1">
    <source>
        <dbReference type="SAM" id="MobiDB-lite"/>
    </source>
</evidence>
<reference evidence="2 3" key="1">
    <citation type="journal article" date="2015" name="Nat. Commun.">
        <title>Outbred genome sequencing and CRISPR/Cas9 gene editing in butterflies.</title>
        <authorList>
            <person name="Li X."/>
            <person name="Fan D."/>
            <person name="Zhang W."/>
            <person name="Liu G."/>
            <person name="Zhang L."/>
            <person name="Zhao L."/>
            <person name="Fang X."/>
            <person name="Chen L."/>
            <person name="Dong Y."/>
            <person name="Chen Y."/>
            <person name="Ding Y."/>
            <person name="Zhao R."/>
            <person name="Feng M."/>
            <person name="Zhu Y."/>
            <person name="Feng Y."/>
            <person name="Jiang X."/>
            <person name="Zhu D."/>
            <person name="Xiang H."/>
            <person name="Feng X."/>
            <person name="Li S."/>
            <person name="Wang J."/>
            <person name="Zhang G."/>
            <person name="Kronforst M.R."/>
            <person name="Wang W."/>
        </authorList>
    </citation>
    <scope>NUCLEOTIDE SEQUENCE [LARGE SCALE GENOMIC DNA]</scope>
    <source>
        <strain evidence="2">Ya'a_city_454_Px</strain>
        <tissue evidence="2">Whole body</tissue>
    </source>
</reference>
<organism evidence="2 3">
    <name type="scientific">Papilio xuthus</name>
    <name type="common">Asian swallowtail butterfly</name>
    <dbReference type="NCBI Taxonomy" id="66420"/>
    <lineage>
        <taxon>Eukaryota</taxon>
        <taxon>Metazoa</taxon>
        <taxon>Ecdysozoa</taxon>
        <taxon>Arthropoda</taxon>
        <taxon>Hexapoda</taxon>
        <taxon>Insecta</taxon>
        <taxon>Pterygota</taxon>
        <taxon>Neoptera</taxon>
        <taxon>Endopterygota</taxon>
        <taxon>Lepidoptera</taxon>
        <taxon>Glossata</taxon>
        <taxon>Ditrysia</taxon>
        <taxon>Papilionoidea</taxon>
        <taxon>Papilionidae</taxon>
        <taxon>Papilioninae</taxon>
        <taxon>Papilio</taxon>
    </lineage>
</organism>
<protein>
    <submittedName>
        <fullName evidence="2">Uncharacterized protein</fullName>
    </submittedName>
</protein>
<dbReference type="AlphaFoldDB" id="A0A194QH34"/>
<evidence type="ECO:0000313" key="2">
    <source>
        <dbReference type="EMBL" id="KPJ04822.1"/>
    </source>
</evidence>
<evidence type="ECO:0000313" key="3">
    <source>
        <dbReference type="Proteomes" id="UP000053268"/>
    </source>
</evidence>
<accession>A0A194QH34</accession>
<feature type="compositionally biased region" description="Basic and acidic residues" evidence="1">
    <location>
        <begin position="10"/>
        <end position="19"/>
    </location>
</feature>
<feature type="region of interest" description="Disordered" evidence="1">
    <location>
        <begin position="1"/>
        <end position="39"/>
    </location>
</feature>
<keyword evidence="3" id="KW-1185">Reference proteome</keyword>
<dbReference type="Proteomes" id="UP000053268">
    <property type="component" value="Unassembled WGS sequence"/>
</dbReference>